<dbReference type="Pfam" id="PF04909">
    <property type="entry name" value="Amidohydro_2"/>
    <property type="match status" value="1"/>
</dbReference>
<keyword evidence="3" id="KW-1185">Reference proteome</keyword>
<organism evidence="2 3">
    <name type="scientific">Cyclobacterium amurskyense</name>
    <dbReference type="NCBI Taxonomy" id="320787"/>
    <lineage>
        <taxon>Bacteria</taxon>
        <taxon>Pseudomonadati</taxon>
        <taxon>Bacteroidota</taxon>
        <taxon>Cytophagia</taxon>
        <taxon>Cytophagales</taxon>
        <taxon>Cyclobacteriaceae</taxon>
        <taxon>Cyclobacterium</taxon>
    </lineage>
</organism>
<evidence type="ECO:0000259" key="1">
    <source>
        <dbReference type="Pfam" id="PF04909"/>
    </source>
</evidence>
<proteinExistence type="predicted"/>
<protein>
    <submittedName>
        <fullName evidence="2">Amidohydrolase 2</fullName>
    </submittedName>
</protein>
<dbReference type="InterPro" id="IPR006680">
    <property type="entry name" value="Amidohydro-rel"/>
</dbReference>
<dbReference type="RefSeq" id="WP_053086710.1">
    <property type="nucleotide sequence ID" value="NZ_CP012040.1"/>
</dbReference>
<sequence length="317" mass="37667">MQRRDLIKKLALLPLMGNLGYKETQLPPNLNKAQKNRLIIDTHVETWNFDERFPFKHPENPNLKVSIEAPIENQIKQMADFGLRYGVLINPRYYGWDNSYMANCLKTYSNHFVAHGLLNPEDPKIVENLKYWVKEQGFQGMRFSPIYDPKSTWLNSPEHYPLWKEAEKLGVVFNYYILPHQMPMLEDMAERFPGVKIVVDHAGKPDLKAANCWEEFRKMFALKRFPQVWISNSEPYEMSEIKKYPYKDTLPFYKAIYEEFGPEQLIWGTGYPFPRWELPMDQELEFVDKYCSFYSEQDRELLLGKNALKIWKFPNKA</sequence>
<keyword evidence="2" id="KW-0378">Hydrolase</keyword>
<name>A0A0H4PFU4_9BACT</name>
<dbReference type="GO" id="GO:0016787">
    <property type="term" value="F:hydrolase activity"/>
    <property type="evidence" value="ECO:0007669"/>
    <property type="project" value="UniProtKB-KW"/>
</dbReference>
<dbReference type="KEGG" id="camu:CA2015_3712"/>
<evidence type="ECO:0000313" key="2">
    <source>
        <dbReference type="EMBL" id="AKP53089.1"/>
    </source>
</evidence>
<dbReference type="Gene3D" id="3.20.20.140">
    <property type="entry name" value="Metal-dependent hydrolases"/>
    <property type="match status" value="1"/>
</dbReference>
<dbReference type="STRING" id="320787.CA2015_3712"/>
<evidence type="ECO:0000313" key="3">
    <source>
        <dbReference type="Proteomes" id="UP000036520"/>
    </source>
</evidence>
<dbReference type="InterPro" id="IPR032466">
    <property type="entry name" value="Metal_Hydrolase"/>
</dbReference>
<gene>
    <name evidence="2" type="ORF">CA2015_3712</name>
</gene>
<dbReference type="SUPFAM" id="SSF51556">
    <property type="entry name" value="Metallo-dependent hydrolases"/>
    <property type="match status" value="1"/>
</dbReference>
<dbReference type="PANTHER" id="PTHR35563">
    <property type="entry name" value="BARREL METAL-DEPENDENT HYDROLASE, PUTATIVE (AFU_ORTHOLOGUE AFUA_1G16240)-RELATED"/>
    <property type="match status" value="1"/>
</dbReference>
<feature type="domain" description="Amidohydrolase-related" evidence="1">
    <location>
        <begin position="40"/>
        <end position="313"/>
    </location>
</feature>
<dbReference type="AlphaFoldDB" id="A0A0H4PFU4"/>
<dbReference type="PANTHER" id="PTHR35563:SF2">
    <property type="entry name" value="BARREL METAL-DEPENDENT HYDROLASE, PUTATIVE (AFU_ORTHOLOGUE AFUA_1G16240)-RELATED"/>
    <property type="match status" value="1"/>
</dbReference>
<dbReference type="InterPro" id="IPR052358">
    <property type="entry name" value="Aro_Compnd_Degr_Hydrolases"/>
</dbReference>
<dbReference type="EMBL" id="CP012040">
    <property type="protein sequence ID" value="AKP53089.1"/>
    <property type="molecule type" value="Genomic_DNA"/>
</dbReference>
<dbReference type="Proteomes" id="UP000036520">
    <property type="component" value="Chromosome"/>
</dbReference>
<dbReference type="OrthoDB" id="9787654at2"/>
<accession>A0A0H4PFU4</accession>
<reference evidence="2 3" key="1">
    <citation type="submission" date="2015-07" db="EMBL/GenBank/DDBJ databases">
        <authorList>
            <person name="Kim K.M."/>
        </authorList>
    </citation>
    <scope>NUCLEOTIDE SEQUENCE [LARGE SCALE GENOMIC DNA]</scope>
    <source>
        <strain evidence="2 3">KCTC 12363</strain>
    </source>
</reference>